<gene>
    <name evidence="3" type="ORF">GCM10009020_00710</name>
</gene>
<dbReference type="Gene3D" id="2.40.50.180">
    <property type="entry name" value="CheA-289, Domain 4"/>
    <property type="match status" value="1"/>
</dbReference>
<proteinExistence type="predicted"/>
<feature type="compositionally biased region" description="Basic and acidic residues" evidence="1">
    <location>
        <begin position="1"/>
        <end position="11"/>
    </location>
</feature>
<evidence type="ECO:0000256" key="1">
    <source>
        <dbReference type="SAM" id="MobiDB-lite"/>
    </source>
</evidence>
<evidence type="ECO:0000313" key="3">
    <source>
        <dbReference type="EMBL" id="GAA0660549.1"/>
    </source>
</evidence>
<dbReference type="PROSITE" id="PS50851">
    <property type="entry name" value="CHEW"/>
    <property type="match status" value="1"/>
</dbReference>
<dbReference type="EMBL" id="BAAADV010000001">
    <property type="protein sequence ID" value="GAA0660549.1"/>
    <property type="molecule type" value="Genomic_DNA"/>
</dbReference>
<dbReference type="PANTHER" id="PTHR22617:SF23">
    <property type="entry name" value="CHEMOTAXIS PROTEIN CHEW"/>
    <property type="match status" value="1"/>
</dbReference>
<comment type="caution">
    <text evidence="3">The sequence shown here is derived from an EMBL/GenBank/DDBJ whole genome shotgun (WGS) entry which is preliminary data.</text>
</comment>
<dbReference type="GO" id="GO:0007165">
    <property type="term" value="P:signal transduction"/>
    <property type="evidence" value="ECO:0007669"/>
    <property type="project" value="InterPro"/>
</dbReference>
<dbReference type="GO" id="GO:0005829">
    <property type="term" value="C:cytosol"/>
    <property type="evidence" value="ECO:0007669"/>
    <property type="project" value="TreeGrafter"/>
</dbReference>
<dbReference type="GO" id="GO:0006935">
    <property type="term" value="P:chemotaxis"/>
    <property type="evidence" value="ECO:0007669"/>
    <property type="project" value="InterPro"/>
</dbReference>
<dbReference type="SUPFAM" id="SSF50341">
    <property type="entry name" value="CheW-like"/>
    <property type="match status" value="1"/>
</dbReference>
<protein>
    <recommendedName>
        <fullName evidence="2">CheW-like domain-containing protein</fullName>
    </recommendedName>
</protein>
<feature type="region of interest" description="Disordered" evidence="1">
    <location>
        <begin position="1"/>
        <end position="34"/>
    </location>
</feature>
<dbReference type="Pfam" id="PF01584">
    <property type="entry name" value="CheW"/>
    <property type="match status" value="1"/>
</dbReference>
<dbReference type="InterPro" id="IPR039315">
    <property type="entry name" value="CheW"/>
</dbReference>
<keyword evidence="4" id="KW-1185">Reference proteome</keyword>
<evidence type="ECO:0000259" key="2">
    <source>
        <dbReference type="PROSITE" id="PS50851"/>
    </source>
</evidence>
<dbReference type="Proteomes" id="UP001500420">
    <property type="component" value="Unassembled WGS sequence"/>
</dbReference>
<dbReference type="RefSeq" id="WP_343771818.1">
    <property type="nucleotide sequence ID" value="NZ_BAAADV010000001.1"/>
</dbReference>
<sequence>MSTELPEKLLELDDEEAGDRDPDPQEEDEETEERERFVVFRIGADRYAVDVESVRSVVEVGEYTRVPRSSDAIDGVMDLRGDITAIIDPRVYLPVGESVSSDLEDQRVLVFDRSSDRQGAGIRVDRVTGVESIPVSRIYRRPAPEAGVDDAALAHELVRAVISDPSDDTRISLLDVEGLVAVAGDA</sequence>
<evidence type="ECO:0000313" key="4">
    <source>
        <dbReference type="Proteomes" id="UP001500420"/>
    </source>
</evidence>
<dbReference type="Gene3D" id="2.30.30.40">
    <property type="entry name" value="SH3 Domains"/>
    <property type="match status" value="1"/>
</dbReference>
<reference evidence="3 4" key="1">
    <citation type="journal article" date="2019" name="Int. J. Syst. Evol. Microbiol.">
        <title>The Global Catalogue of Microorganisms (GCM) 10K type strain sequencing project: providing services to taxonomists for standard genome sequencing and annotation.</title>
        <authorList>
            <consortium name="The Broad Institute Genomics Platform"/>
            <consortium name="The Broad Institute Genome Sequencing Center for Infectious Disease"/>
            <person name="Wu L."/>
            <person name="Ma J."/>
        </authorList>
    </citation>
    <scope>NUCLEOTIDE SEQUENCE [LARGE SCALE GENOMIC DNA]</scope>
    <source>
        <strain evidence="3 4">JCM 16328</strain>
    </source>
</reference>
<name>A0AAV3T5L8_9EURY</name>
<dbReference type="InterPro" id="IPR036061">
    <property type="entry name" value="CheW-like_dom_sf"/>
</dbReference>
<organism evidence="3 4">
    <name type="scientific">Natronoarchaeum mannanilyticum</name>
    <dbReference type="NCBI Taxonomy" id="926360"/>
    <lineage>
        <taxon>Archaea</taxon>
        <taxon>Methanobacteriati</taxon>
        <taxon>Methanobacteriota</taxon>
        <taxon>Stenosarchaea group</taxon>
        <taxon>Halobacteria</taxon>
        <taxon>Halobacteriales</taxon>
        <taxon>Natronoarchaeaceae</taxon>
    </lineage>
</organism>
<feature type="domain" description="CheW-like" evidence="2">
    <location>
        <begin position="34"/>
        <end position="185"/>
    </location>
</feature>
<dbReference type="PANTHER" id="PTHR22617">
    <property type="entry name" value="CHEMOTAXIS SENSOR HISTIDINE KINASE-RELATED"/>
    <property type="match status" value="1"/>
</dbReference>
<accession>A0AAV3T5L8</accession>
<dbReference type="InterPro" id="IPR002545">
    <property type="entry name" value="CheW-lke_dom"/>
</dbReference>
<feature type="compositionally biased region" description="Acidic residues" evidence="1">
    <location>
        <begin position="12"/>
        <end position="32"/>
    </location>
</feature>
<dbReference type="SMART" id="SM00260">
    <property type="entry name" value="CheW"/>
    <property type="match status" value="1"/>
</dbReference>
<dbReference type="AlphaFoldDB" id="A0AAV3T5L8"/>